<dbReference type="RefSeq" id="XP_002730653.1">
    <property type="nucleotide sequence ID" value="XM_002730607.1"/>
</dbReference>
<protein>
    <submittedName>
        <fullName evidence="4">N-acetylglucosamine-1-phosphodiester alpha-N-acetylglucosaminidase-like</fullName>
    </submittedName>
</protein>
<dbReference type="GeneID" id="100375501"/>
<evidence type="ECO:0000313" key="3">
    <source>
        <dbReference type="Proteomes" id="UP000694865"/>
    </source>
</evidence>
<reference evidence="4" key="1">
    <citation type="submission" date="2025-08" db="UniProtKB">
        <authorList>
            <consortium name="RefSeq"/>
        </authorList>
    </citation>
    <scope>IDENTIFICATION</scope>
    <source>
        <tissue evidence="4">Testes</tissue>
    </source>
</reference>
<sequence>MATISITPIVAFLFLCCHELNIVNASSNKYGEHPGNDYLTPYRPGNHGPRHSHRYIRDCVGREEGELIHEAYNVHERSTDEPLIEARHFIYDIVSDSGETHTIQGHHTTVNDPMKLSVLEPSTPGGCDRKDLETVVETGKQKQCIMGLNAGFFNTSDGSCLGNVISDGRLVVDSGGLINANFGIKENGQMVFGYFSQEEVTNPEVPFMQLVAGVIWILKDGEVFINTSKEIECEDMQETGEMDYFVDVLSARAAVGHDKEGRLIMVQVDGKTGDHGISLWDFADFLLELGLVNAINLDGGGSATTVVNETVTGYPTDYCYEDSIFRCARELSTILCVYDDELNPVNEGAIINISRTSVFMMTFLAAVSMEN</sequence>
<accession>A0ABM0GIL7</accession>
<dbReference type="Proteomes" id="UP000694865">
    <property type="component" value="Unplaced"/>
</dbReference>
<evidence type="ECO:0000259" key="2">
    <source>
        <dbReference type="Pfam" id="PF09992"/>
    </source>
</evidence>
<dbReference type="PANTHER" id="PTHR40446">
    <property type="entry name" value="N-ACETYLGLUCOSAMINE-1-PHOSPHODIESTER ALPHA-N-ACETYLGLUCOSAMINIDASE"/>
    <property type="match status" value="1"/>
</dbReference>
<dbReference type="PANTHER" id="PTHR40446:SF2">
    <property type="entry name" value="N-ACETYLGLUCOSAMINE-1-PHOSPHODIESTER ALPHA-N-ACETYLGLUCOSAMINIDASE"/>
    <property type="match status" value="1"/>
</dbReference>
<dbReference type="Pfam" id="PF09992">
    <property type="entry name" value="NAGPA"/>
    <property type="match status" value="1"/>
</dbReference>
<keyword evidence="3" id="KW-1185">Reference proteome</keyword>
<gene>
    <name evidence="4" type="primary">LOC100375501</name>
</gene>
<proteinExistence type="predicted"/>
<name>A0ABM0GIL7_SACKO</name>
<feature type="chain" id="PRO_5047157662" evidence="1">
    <location>
        <begin position="26"/>
        <end position="371"/>
    </location>
</feature>
<organism evidence="3 4">
    <name type="scientific">Saccoglossus kowalevskii</name>
    <name type="common">Acorn worm</name>
    <dbReference type="NCBI Taxonomy" id="10224"/>
    <lineage>
        <taxon>Eukaryota</taxon>
        <taxon>Metazoa</taxon>
        <taxon>Hemichordata</taxon>
        <taxon>Enteropneusta</taxon>
        <taxon>Harrimaniidae</taxon>
        <taxon>Saccoglossus</taxon>
    </lineage>
</organism>
<dbReference type="InterPro" id="IPR018711">
    <property type="entry name" value="NAGPA"/>
</dbReference>
<feature type="domain" description="Phosphodiester glycosidase" evidence="2">
    <location>
        <begin position="143"/>
        <end position="337"/>
    </location>
</feature>
<evidence type="ECO:0000256" key="1">
    <source>
        <dbReference type="SAM" id="SignalP"/>
    </source>
</evidence>
<evidence type="ECO:0000313" key="4">
    <source>
        <dbReference type="RefSeq" id="XP_002730653.1"/>
    </source>
</evidence>
<feature type="signal peptide" evidence="1">
    <location>
        <begin position="1"/>
        <end position="25"/>
    </location>
</feature>
<keyword evidence="1" id="KW-0732">Signal</keyword>